<evidence type="ECO:0000256" key="1">
    <source>
        <dbReference type="SAM" id="Coils"/>
    </source>
</evidence>
<feature type="coiled-coil region" evidence="1">
    <location>
        <begin position="150"/>
        <end position="184"/>
    </location>
</feature>
<evidence type="ECO:0000313" key="5">
    <source>
        <dbReference type="Proteomes" id="UP000305196"/>
    </source>
</evidence>
<keyword evidence="1" id="KW-0175">Coiled coil</keyword>
<keyword evidence="3" id="KW-0732">Signal</keyword>
<dbReference type="AlphaFoldDB" id="A0A1G4HJD9"/>
<evidence type="ECO:0000256" key="3">
    <source>
        <dbReference type="SAM" id="SignalP"/>
    </source>
</evidence>
<keyword evidence="2" id="KW-1133">Transmembrane helix</keyword>
<name>A0A1G4HJD9_PLAVI</name>
<feature type="chain" id="PRO_5009234897" description="Pv-fam-d protein" evidence="3">
    <location>
        <begin position="20"/>
        <end position="381"/>
    </location>
</feature>
<keyword evidence="2" id="KW-0812">Transmembrane</keyword>
<feature type="transmembrane region" description="Helical" evidence="2">
    <location>
        <begin position="299"/>
        <end position="320"/>
    </location>
</feature>
<proteinExistence type="predicted"/>
<feature type="signal peptide" evidence="3">
    <location>
        <begin position="1"/>
        <end position="19"/>
    </location>
</feature>
<sequence length="381" mass="44669">MITFRKAFALSLLVSIWQCYDESAGANTPHHNESKLNNSLNKNFGRILHERKIRNADLKRRINNLLNEDDNTFGERLNALAHDEHFRKQFNVLIRDDLFQKRFKEVIQDKHFQKQFDILKNNRISDDLQDFTPLYDNDSVHKDGDPFNSCNNLEELFDKLRIQKDKKEKQIEELKRDEEYKKRRNAIRRKGDSNENLREELKRTVYYARKPLHDVEYDIGFKLAHNEDLEKSVEDYTNDRIVTPNYASILPITTKKEMSAHELELLSYENDSLYCNSRYLCKRPRRHKNLLSFLVKHKVFLPAVCIQLGILTGFAILSAIKTIVATLFPALAPLALVSFLAGGLVGSYIFYKNNKLSSRGIEYQRGGKKHIGSRHYMKFLL</sequence>
<evidence type="ECO:0008006" key="6">
    <source>
        <dbReference type="Google" id="ProtNLM"/>
    </source>
</evidence>
<dbReference type="VEuPathDB" id="PlasmoDB:PVX_121876"/>
<keyword evidence="2" id="KW-0472">Membrane</keyword>
<dbReference type="VEuPathDB" id="PlasmoDB:PVPAM_140008600"/>
<evidence type="ECO:0000256" key="2">
    <source>
        <dbReference type="SAM" id="Phobius"/>
    </source>
</evidence>
<dbReference type="VEuPathDB" id="PlasmoDB:PVP01_1401100"/>
<reference evidence="4 5" key="1">
    <citation type="submission" date="2016-07" db="EMBL/GenBank/DDBJ databases">
        <authorList>
            <consortium name="Pathogen Informatics"/>
        </authorList>
    </citation>
    <scope>NUCLEOTIDE SEQUENCE [LARGE SCALE GENOMIC DNA]</scope>
</reference>
<gene>
    <name evidence="4" type="ORF">PVC01_140006400</name>
</gene>
<accession>A0A1G4HJD9</accession>
<protein>
    <recommendedName>
        <fullName evidence="6">Pv-fam-d protein</fullName>
    </recommendedName>
</protein>
<dbReference type="EMBL" id="LT615269">
    <property type="protein sequence ID" value="SCO75077.1"/>
    <property type="molecule type" value="Genomic_DNA"/>
</dbReference>
<feature type="transmembrane region" description="Helical" evidence="2">
    <location>
        <begin position="327"/>
        <end position="351"/>
    </location>
</feature>
<dbReference type="VEuPathDB" id="PlasmoDB:PVW1_140007300"/>
<dbReference type="Proteomes" id="UP000305196">
    <property type="component" value="Chromosome 14"/>
</dbReference>
<evidence type="ECO:0000313" key="4">
    <source>
        <dbReference type="EMBL" id="SCO75077.1"/>
    </source>
</evidence>
<organism evidence="4 5">
    <name type="scientific">Plasmodium vivax</name>
    <name type="common">malaria parasite P. vivax</name>
    <dbReference type="NCBI Taxonomy" id="5855"/>
    <lineage>
        <taxon>Eukaryota</taxon>
        <taxon>Sar</taxon>
        <taxon>Alveolata</taxon>
        <taxon>Apicomplexa</taxon>
        <taxon>Aconoidasida</taxon>
        <taxon>Haemosporida</taxon>
        <taxon>Plasmodiidae</taxon>
        <taxon>Plasmodium</taxon>
        <taxon>Plasmodium (Plasmodium)</taxon>
    </lineage>
</organism>